<gene>
    <name evidence="2" type="ORF">Hamer_G008836</name>
</gene>
<protein>
    <submittedName>
        <fullName evidence="2">Uncharacterized protein</fullName>
    </submittedName>
</protein>
<reference evidence="2" key="1">
    <citation type="journal article" date="2021" name="Sci. Adv.">
        <title>The American lobster genome reveals insights on longevity, neural, and immune adaptations.</title>
        <authorList>
            <person name="Polinski J.M."/>
            <person name="Zimin A.V."/>
            <person name="Clark K.F."/>
            <person name="Kohn A.B."/>
            <person name="Sadowski N."/>
            <person name="Timp W."/>
            <person name="Ptitsyn A."/>
            <person name="Khanna P."/>
            <person name="Romanova D.Y."/>
            <person name="Williams P."/>
            <person name="Greenwood S.J."/>
            <person name="Moroz L.L."/>
            <person name="Walt D.R."/>
            <person name="Bodnar A.G."/>
        </authorList>
    </citation>
    <scope>NUCLEOTIDE SEQUENCE</scope>
    <source>
        <strain evidence="2">GMGI-L3</strain>
    </source>
</reference>
<keyword evidence="1" id="KW-1133">Transmembrane helix</keyword>
<keyword evidence="1" id="KW-0472">Membrane</keyword>
<feature type="non-terminal residue" evidence="2">
    <location>
        <position position="1"/>
    </location>
</feature>
<dbReference type="EMBL" id="JAHLQT010035566">
    <property type="protein sequence ID" value="KAG7158201.1"/>
    <property type="molecule type" value="Genomic_DNA"/>
</dbReference>
<accession>A0A8J5JLH6</accession>
<proteinExistence type="predicted"/>
<evidence type="ECO:0000256" key="1">
    <source>
        <dbReference type="SAM" id="Phobius"/>
    </source>
</evidence>
<organism evidence="2 3">
    <name type="scientific">Homarus americanus</name>
    <name type="common">American lobster</name>
    <dbReference type="NCBI Taxonomy" id="6706"/>
    <lineage>
        <taxon>Eukaryota</taxon>
        <taxon>Metazoa</taxon>
        <taxon>Ecdysozoa</taxon>
        <taxon>Arthropoda</taxon>
        <taxon>Crustacea</taxon>
        <taxon>Multicrustacea</taxon>
        <taxon>Malacostraca</taxon>
        <taxon>Eumalacostraca</taxon>
        <taxon>Eucarida</taxon>
        <taxon>Decapoda</taxon>
        <taxon>Pleocyemata</taxon>
        <taxon>Astacidea</taxon>
        <taxon>Nephropoidea</taxon>
        <taxon>Nephropidae</taxon>
        <taxon>Homarus</taxon>
    </lineage>
</organism>
<dbReference type="Proteomes" id="UP000747542">
    <property type="component" value="Unassembled WGS sequence"/>
</dbReference>
<evidence type="ECO:0000313" key="2">
    <source>
        <dbReference type="EMBL" id="KAG7158201.1"/>
    </source>
</evidence>
<feature type="non-terminal residue" evidence="2">
    <location>
        <position position="235"/>
    </location>
</feature>
<feature type="transmembrane region" description="Helical" evidence="1">
    <location>
        <begin position="197"/>
        <end position="217"/>
    </location>
</feature>
<dbReference type="AlphaFoldDB" id="A0A8J5JLH6"/>
<feature type="transmembrane region" description="Helical" evidence="1">
    <location>
        <begin position="169"/>
        <end position="191"/>
    </location>
</feature>
<evidence type="ECO:0000313" key="3">
    <source>
        <dbReference type="Proteomes" id="UP000747542"/>
    </source>
</evidence>
<keyword evidence="1" id="KW-0812">Transmembrane</keyword>
<name>A0A8J5JLH6_HOMAM</name>
<comment type="caution">
    <text evidence="2">The sequence shown here is derived from an EMBL/GenBank/DDBJ whole genome shotgun (WGS) entry which is preliminary data.</text>
</comment>
<keyword evidence="3" id="KW-1185">Reference proteome</keyword>
<sequence>QQQGIAGAGLAATTAPGGGGGELGAAVWRLGRACQHVVEHSQLAPAYHCRPQCQAGASECLWCKDPDSTLPPSYLGTNGTPGRVRVLAYVSKQVNDRATTGKTPPPVRCDSIPECVVVNSLIRQVPWPASRGGRPLLAAERMPYRGDRHEDRPKFTTDINYVKKMPGTIIFVQLVCMGLGFLLALGGSMVWKVKSGHAFFTFVSFMSFLSCICWLLVHVLQLFSLFKTPINWNIV</sequence>